<evidence type="ECO:0000256" key="1">
    <source>
        <dbReference type="SAM" id="MobiDB-lite"/>
    </source>
</evidence>
<dbReference type="AlphaFoldDB" id="A0AAE0K4Y2"/>
<name>A0AAE0K4Y2_9PEZI</name>
<reference evidence="2" key="2">
    <citation type="submission" date="2023-06" db="EMBL/GenBank/DDBJ databases">
        <authorList>
            <consortium name="Lawrence Berkeley National Laboratory"/>
            <person name="Haridas S."/>
            <person name="Hensen N."/>
            <person name="Bonometti L."/>
            <person name="Westerberg I."/>
            <person name="Brannstrom I.O."/>
            <person name="Guillou S."/>
            <person name="Cros-Aarteil S."/>
            <person name="Calhoun S."/>
            <person name="Kuo A."/>
            <person name="Mondo S."/>
            <person name="Pangilinan J."/>
            <person name="Riley R."/>
            <person name="LaButti K."/>
            <person name="Andreopoulos B."/>
            <person name="Lipzen A."/>
            <person name="Chen C."/>
            <person name="Yanf M."/>
            <person name="Daum C."/>
            <person name="Ng V."/>
            <person name="Clum A."/>
            <person name="Steindorff A."/>
            <person name="Ohm R."/>
            <person name="Martin F."/>
            <person name="Silar P."/>
            <person name="Natvig D."/>
            <person name="Lalanne C."/>
            <person name="Gautier V."/>
            <person name="Ament-velasquez S.L."/>
            <person name="Kruys A."/>
            <person name="Hutchinson M.I."/>
            <person name="Powell A.J."/>
            <person name="Barry K."/>
            <person name="Miller A.N."/>
            <person name="Grigoriev I.V."/>
            <person name="Debuchy R."/>
            <person name="Gladieux P."/>
            <person name="Thoren M.H."/>
            <person name="Johannesson H."/>
        </authorList>
    </citation>
    <scope>NUCLEOTIDE SEQUENCE</scope>
    <source>
        <strain evidence="2">CBS 232.78</strain>
    </source>
</reference>
<sequence>MGSDRGSRLECQHYVFLRLAALPERASPASPSGTPHAHLSYFSQTPHSANLVSLPVLRSPSHPPVGKPSGAGLRGSPLEVAVDLSQPCPRRHTHITTSPLSFRSTDGSMCLSQGQPPSHKASMYTTARPRPALSPLATLDFPPPWCGILALPGGPRHHLYSPSGQLDTLLTISASAAAAATVFDTAVQYRRKQESISCLMCSSFYFVASYLLSAPPVRKSVIESGVCPVSVRCLSGIRPYPFPTNYPSRRFPVFNISSLSLHSSTYHTLPIIPIKDTVSPDGKEGLSLGGRAVQNSERRFRTFDVFHEVLRRP</sequence>
<evidence type="ECO:0000313" key="2">
    <source>
        <dbReference type="EMBL" id="KAK3370164.1"/>
    </source>
</evidence>
<accession>A0AAE0K4Y2</accession>
<dbReference type="EMBL" id="JAULSW010000009">
    <property type="protein sequence ID" value="KAK3370164.1"/>
    <property type="molecule type" value="Genomic_DNA"/>
</dbReference>
<feature type="region of interest" description="Disordered" evidence="1">
    <location>
        <begin position="54"/>
        <end position="73"/>
    </location>
</feature>
<organism evidence="2 3">
    <name type="scientific">Podospora didyma</name>
    <dbReference type="NCBI Taxonomy" id="330526"/>
    <lineage>
        <taxon>Eukaryota</taxon>
        <taxon>Fungi</taxon>
        <taxon>Dikarya</taxon>
        <taxon>Ascomycota</taxon>
        <taxon>Pezizomycotina</taxon>
        <taxon>Sordariomycetes</taxon>
        <taxon>Sordariomycetidae</taxon>
        <taxon>Sordariales</taxon>
        <taxon>Podosporaceae</taxon>
        <taxon>Podospora</taxon>
    </lineage>
</organism>
<protein>
    <submittedName>
        <fullName evidence="2">Uncharacterized protein</fullName>
    </submittedName>
</protein>
<reference evidence="2" key="1">
    <citation type="journal article" date="2023" name="Mol. Phylogenet. Evol.">
        <title>Genome-scale phylogeny and comparative genomics of the fungal order Sordariales.</title>
        <authorList>
            <person name="Hensen N."/>
            <person name="Bonometti L."/>
            <person name="Westerberg I."/>
            <person name="Brannstrom I.O."/>
            <person name="Guillou S."/>
            <person name="Cros-Aarteil S."/>
            <person name="Calhoun S."/>
            <person name="Haridas S."/>
            <person name="Kuo A."/>
            <person name="Mondo S."/>
            <person name="Pangilinan J."/>
            <person name="Riley R."/>
            <person name="LaButti K."/>
            <person name="Andreopoulos B."/>
            <person name="Lipzen A."/>
            <person name="Chen C."/>
            <person name="Yan M."/>
            <person name="Daum C."/>
            <person name="Ng V."/>
            <person name="Clum A."/>
            <person name="Steindorff A."/>
            <person name="Ohm R.A."/>
            <person name="Martin F."/>
            <person name="Silar P."/>
            <person name="Natvig D.O."/>
            <person name="Lalanne C."/>
            <person name="Gautier V."/>
            <person name="Ament-Velasquez S.L."/>
            <person name="Kruys A."/>
            <person name="Hutchinson M.I."/>
            <person name="Powell A.J."/>
            <person name="Barry K."/>
            <person name="Miller A.N."/>
            <person name="Grigoriev I.V."/>
            <person name="Debuchy R."/>
            <person name="Gladieux P."/>
            <person name="Hiltunen Thoren M."/>
            <person name="Johannesson H."/>
        </authorList>
    </citation>
    <scope>NUCLEOTIDE SEQUENCE</scope>
    <source>
        <strain evidence="2">CBS 232.78</strain>
    </source>
</reference>
<gene>
    <name evidence="2" type="ORF">B0H63DRAFT_309485</name>
</gene>
<comment type="caution">
    <text evidence="2">The sequence shown here is derived from an EMBL/GenBank/DDBJ whole genome shotgun (WGS) entry which is preliminary data.</text>
</comment>
<proteinExistence type="predicted"/>
<evidence type="ECO:0000313" key="3">
    <source>
        <dbReference type="Proteomes" id="UP001285441"/>
    </source>
</evidence>
<keyword evidence="3" id="KW-1185">Reference proteome</keyword>
<dbReference type="Proteomes" id="UP001285441">
    <property type="component" value="Unassembled WGS sequence"/>
</dbReference>